<organism evidence="2 3">
    <name type="scientific">Marasmius crinis-equi</name>
    <dbReference type="NCBI Taxonomy" id="585013"/>
    <lineage>
        <taxon>Eukaryota</taxon>
        <taxon>Fungi</taxon>
        <taxon>Dikarya</taxon>
        <taxon>Basidiomycota</taxon>
        <taxon>Agaricomycotina</taxon>
        <taxon>Agaricomycetes</taxon>
        <taxon>Agaricomycetidae</taxon>
        <taxon>Agaricales</taxon>
        <taxon>Marasmiineae</taxon>
        <taxon>Marasmiaceae</taxon>
        <taxon>Marasmius</taxon>
    </lineage>
</organism>
<evidence type="ECO:0000256" key="1">
    <source>
        <dbReference type="SAM" id="MobiDB-lite"/>
    </source>
</evidence>
<feature type="non-terminal residue" evidence="2">
    <location>
        <position position="1"/>
    </location>
</feature>
<gene>
    <name evidence="2" type="ORF">V5O48_018850</name>
</gene>
<protein>
    <submittedName>
        <fullName evidence="2">Uncharacterized protein</fullName>
    </submittedName>
</protein>
<comment type="caution">
    <text evidence="2">The sequence shown here is derived from an EMBL/GenBank/DDBJ whole genome shotgun (WGS) entry which is preliminary data.</text>
</comment>
<dbReference type="Proteomes" id="UP001465976">
    <property type="component" value="Unassembled WGS sequence"/>
</dbReference>
<proteinExistence type="predicted"/>
<evidence type="ECO:0000313" key="2">
    <source>
        <dbReference type="EMBL" id="KAL0563224.1"/>
    </source>
</evidence>
<name>A0ABR3EK11_9AGAR</name>
<accession>A0ABR3EK11</accession>
<dbReference type="EMBL" id="JBAHYK010003765">
    <property type="protein sequence ID" value="KAL0563224.1"/>
    <property type="molecule type" value="Genomic_DNA"/>
</dbReference>
<feature type="region of interest" description="Disordered" evidence="1">
    <location>
        <begin position="233"/>
        <end position="272"/>
    </location>
</feature>
<keyword evidence="3" id="KW-1185">Reference proteome</keyword>
<sequence length="272" mass="30451">LSPNLTADNAAAAEHVTPLTQPTVNVDVDDVATRVVKTIDAEFFANIVIPKLPRDQRYPLGGVANKFIRDLAALMLEGKAGEDDTWVALIYRWIELEERWQEFMFDSEALSTDLRPPVFKAWFKNGRTTKSTGRKTPKEVTLPGFRHMWWKWLGDILPETCSRDKAGTVAVPQDFSEAQSLECPGKDGLSLLLMGLKWWHERGAENDAEGVGGWEHAAKSMYLNMGLLLEGCRCRSPEPQDNPSSAPSRRKSPDTPSFEEPGAKRRRVSGKK</sequence>
<evidence type="ECO:0000313" key="3">
    <source>
        <dbReference type="Proteomes" id="UP001465976"/>
    </source>
</evidence>
<reference evidence="2 3" key="1">
    <citation type="submission" date="2024-02" db="EMBL/GenBank/DDBJ databases">
        <title>A draft genome for the cacao thread blight pathogen Marasmius crinis-equi.</title>
        <authorList>
            <person name="Cohen S.P."/>
            <person name="Baruah I.K."/>
            <person name="Amoako-Attah I."/>
            <person name="Bukari Y."/>
            <person name="Meinhardt L.W."/>
            <person name="Bailey B.A."/>
        </authorList>
    </citation>
    <scope>NUCLEOTIDE SEQUENCE [LARGE SCALE GENOMIC DNA]</scope>
    <source>
        <strain evidence="2 3">GH-76</strain>
    </source>
</reference>